<comment type="caution">
    <text evidence="5">The sequence shown here is derived from an EMBL/GenBank/DDBJ whole genome shotgun (WGS) entry which is preliminary data.</text>
</comment>
<keyword evidence="3" id="KW-0067">ATP-binding</keyword>
<dbReference type="Pfam" id="PF03266">
    <property type="entry name" value="NTPase_1"/>
    <property type="match status" value="1"/>
</dbReference>
<evidence type="ECO:0000256" key="3">
    <source>
        <dbReference type="ARBA" id="ARBA00022840"/>
    </source>
</evidence>
<dbReference type="Gene3D" id="3.40.50.300">
    <property type="entry name" value="P-loop containing nucleotide triphosphate hydrolases"/>
    <property type="match status" value="1"/>
</dbReference>
<dbReference type="PANTHER" id="PTHR43146:SF1">
    <property type="entry name" value="CANCER-RELATED NUCLEOSIDE-TRIPHOSPHATASE"/>
    <property type="match status" value="1"/>
</dbReference>
<protein>
    <submittedName>
        <fullName evidence="5">AAA family ATPase</fullName>
    </submittedName>
</protein>
<sequence length="186" mass="20002">MQRSPKILLTGLPGTGKTTIVARLAALLGEKAAGFYTVELREKGQRVGFKLITLGGREEVLAHTGFPSPHRVGKYGVNLASLGPAMSEIAAVLAQAAPRCLLIDEIGKMELLVPGFKELILRVFESPFPVVATVPLKPLPFTDNLKKRPDATLIQVTASNRGELPAMIYDNFSALRAKNNLGGRSE</sequence>
<accession>A0A7C2IFJ4</accession>
<dbReference type="GO" id="GO:0017111">
    <property type="term" value="F:ribonucleoside triphosphate phosphatase activity"/>
    <property type="evidence" value="ECO:0007669"/>
    <property type="project" value="InterPro"/>
</dbReference>
<feature type="domain" description="AAA+ ATPase" evidence="4">
    <location>
        <begin position="3"/>
        <end position="159"/>
    </location>
</feature>
<dbReference type="EMBL" id="DSMU01000283">
    <property type="protein sequence ID" value="HEL65917.1"/>
    <property type="molecule type" value="Genomic_DNA"/>
</dbReference>
<gene>
    <name evidence="5" type="ORF">ENQ34_04475</name>
</gene>
<evidence type="ECO:0000313" key="5">
    <source>
        <dbReference type="EMBL" id="HEL65917.1"/>
    </source>
</evidence>
<dbReference type="GO" id="GO:0005524">
    <property type="term" value="F:ATP binding"/>
    <property type="evidence" value="ECO:0007669"/>
    <property type="project" value="UniProtKB-KW"/>
</dbReference>
<dbReference type="InterPro" id="IPR003593">
    <property type="entry name" value="AAA+_ATPase"/>
</dbReference>
<dbReference type="PANTHER" id="PTHR43146">
    <property type="entry name" value="CANCER-RELATED NUCLEOSIDE-TRIPHOSPHATASE"/>
    <property type="match status" value="1"/>
</dbReference>
<evidence type="ECO:0000259" key="4">
    <source>
        <dbReference type="SMART" id="SM00382"/>
    </source>
</evidence>
<reference evidence="5" key="1">
    <citation type="journal article" date="2020" name="mSystems">
        <title>Genome- and Community-Level Interaction Insights into Carbon Utilization and Element Cycling Functions of Hydrothermarchaeota in Hydrothermal Sediment.</title>
        <authorList>
            <person name="Zhou Z."/>
            <person name="Liu Y."/>
            <person name="Xu W."/>
            <person name="Pan J."/>
            <person name="Luo Z.H."/>
            <person name="Li M."/>
        </authorList>
    </citation>
    <scope>NUCLEOTIDE SEQUENCE [LARGE SCALE GENOMIC DNA]</scope>
    <source>
        <strain evidence="5">SpSt-300</strain>
    </source>
</reference>
<evidence type="ECO:0000256" key="1">
    <source>
        <dbReference type="ARBA" id="ARBA00022741"/>
    </source>
</evidence>
<dbReference type="SMART" id="SM00382">
    <property type="entry name" value="AAA"/>
    <property type="match status" value="1"/>
</dbReference>
<organism evidence="5">
    <name type="scientific">Ammonifex degensii</name>
    <dbReference type="NCBI Taxonomy" id="42838"/>
    <lineage>
        <taxon>Bacteria</taxon>
        <taxon>Bacillati</taxon>
        <taxon>Bacillota</taxon>
        <taxon>Clostridia</taxon>
        <taxon>Thermoanaerobacterales</taxon>
        <taxon>Thermoanaerobacteraceae</taxon>
        <taxon>Ammonifex</taxon>
    </lineage>
</organism>
<dbReference type="InterPro" id="IPR004948">
    <property type="entry name" value="Nuc-triphosphatase_THEP1"/>
</dbReference>
<keyword evidence="2" id="KW-0378">Hydrolase</keyword>
<evidence type="ECO:0000256" key="2">
    <source>
        <dbReference type="ARBA" id="ARBA00022801"/>
    </source>
</evidence>
<keyword evidence="1" id="KW-0547">Nucleotide-binding</keyword>
<name>A0A7C2IFJ4_9THEO</name>
<proteinExistence type="predicted"/>
<dbReference type="AlphaFoldDB" id="A0A7C2IFJ4"/>
<dbReference type="InterPro" id="IPR027417">
    <property type="entry name" value="P-loop_NTPase"/>
</dbReference>
<dbReference type="SUPFAM" id="SSF52540">
    <property type="entry name" value="P-loop containing nucleoside triphosphate hydrolases"/>
    <property type="match status" value="1"/>
</dbReference>